<dbReference type="Proteomes" id="UP000027195">
    <property type="component" value="Unassembled WGS sequence"/>
</dbReference>
<name>A0A067LY74_BOTB1</name>
<evidence type="ECO:0008006" key="3">
    <source>
        <dbReference type="Google" id="ProtNLM"/>
    </source>
</evidence>
<sequence length="292" mass="33528">MSETACVINHHTPLGSFLLNQRRTLKRLRLHSKNMQWELDLNDDDEELVWPHVIELELDVAPIHPTFRFHIAHAFPSVQHHCTSEQQRSWMTHPSNLPFILRLESLSGEWSDMEHALEVGACLRRIIISAESVLTDDIGFKAYLPQNLRGLTLTIAAKQYRLLEGLPGAAPRLKYLYIGIHIEWGSPITVLEISQYIIAIVSRFASLQYLSVDFYRVGQLELTAQSDTFAGITAARMCPSLCSVAISRSGKRELCWRRVFDSQDDRGRFVMVSEEDGEDSKRYYDWPWADKS</sequence>
<dbReference type="AlphaFoldDB" id="A0A067LY74"/>
<reference evidence="2" key="1">
    <citation type="journal article" date="2014" name="Proc. Natl. Acad. Sci. U.S.A.">
        <title>Extensive sampling of basidiomycete genomes demonstrates inadequacy of the white-rot/brown-rot paradigm for wood decay fungi.</title>
        <authorList>
            <person name="Riley R."/>
            <person name="Salamov A.A."/>
            <person name="Brown D.W."/>
            <person name="Nagy L.G."/>
            <person name="Floudas D."/>
            <person name="Held B.W."/>
            <person name="Levasseur A."/>
            <person name="Lombard V."/>
            <person name="Morin E."/>
            <person name="Otillar R."/>
            <person name="Lindquist E.A."/>
            <person name="Sun H."/>
            <person name="LaButti K.M."/>
            <person name="Schmutz J."/>
            <person name="Jabbour D."/>
            <person name="Luo H."/>
            <person name="Baker S.E."/>
            <person name="Pisabarro A.G."/>
            <person name="Walton J.D."/>
            <person name="Blanchette R.A."/>
            <person name="Henrissat B."/>
            <person name="Martin F."/>
            <person name="Cullen D."/>
            <person name="Hibbett D.S."/>
            <person name="Grigoriev I.V."/>
        </authorList>
    </citation>
    <scope>NUCLEOTIDE SEQUENCE [LARGE SCALE GENOMIC DNA]</scope>
    <source>
        <strain evidence="2">FD-172 SS1</strain>
    </source>
</reference>
<dbReference type="EMBL" id="KL198094">
    <property type="protein sequence ID" value="KDQ08199.1"/>
    <property type="molecule type" value="Genomic_DNA"/>
</dbReference>
<proteinExistence type="predicted"/>
<evidence type="ECO:0000313" key="2">
    <source>
        <dbReference type="Proteomes" id="UP000027195"/>
    </source>
</evidence>
<evidence type="ECO:0000313" key="1">
    <source>
        <dbReference type="EMBL" id="KDQ08199.1"/>
    </source>
</evidence>
<dbReference type="HOGENOM" id="CLU_997461_0_0_1"/>
<accession>A0A067LY74</accession>
<organism evidence="1 2">
    <name type="scientific">Botryobasidium botryosum (strain FD-172 SS1)</name>
    <dbReference type="NCBI Taxonomy" id="930990"/>
    <lineage>
        <taxon>Eukaryota</taxon>
        <taxon>Fungi</taxon>
        <taxon>Dikarya</taxon>
        <taxon>Basidiomycota</taxon>
        <taxon>Agaricomycotina</taxon>
        <taxon>Agaricomycetes</taxon>
        <taxon>Cantharellales</taxon>
        <taxon>Botryobasidiaceae</taxon>
        <taxon>Botryobasidium</taxon>
    </lineage>
</organism>
<protein>
    <recommendedName>
        <fullName evidence="3">F-box domain-containing protein</fullName>
    </recommendedName>
</protein>
<gene>
    <name evidence="1" type="ORF">BOTBODRAFT_59533</name>
</gene>
<dbReference type="InParanoid" id="A0A067LY74"/>
<keyword evidence="2" id="KW-1185">Reference proteome</keyword>